<dbReference type="InterPro" id="IPR000891">
    <property type="entry name" value="PYR_CT"/>
</dbReference>
<dbReference type="InterPro" id="IPR011761">
    <property type="entry name" value="ATP-grasp"/>
</dbReference>
<dbReference type="InterPro" id="IPR005930">
    <property type="entry name" value="Pyruv_COase"/>
</dbReference>
<keyword evidence="9 11" id="KW-0092">Biotin</keyword>
<dbReference type="RefSeq" id="WP_143918761.1">
    <property type="nucleotide sequence ID" value="NZ_CANMXV010000028.1"/>
</dbReference>
<dbReference type="PROSITE" id="PS00188">
    <property type="entry name" value="BIOTIN"/>
    <property type="match status" value="1"/>
</dbReference>
<evidence type="ECO:0000256" key="1">
    <source>
        <dbReference type="ARBA" id="ARBA00001953"/>
    </source>
</evidence>
<feature type="binding site" evidence="13">
    <location>
        <position position="202"/>
    </location>
    <ligand>
        <name>ATP</name>
        <dbReference type="ChEBI" id="CHEBI:30616"/>
    </ligand>
</feature>
<dbReference type="InterPro" id="IPR055268">
    <property type="entry name" value="PCB-like"/>
</dbReference>
<feature type="binding site" description="via carbamate group" evidence="14">
    <location>
        <position position="712"/>
    </location>
    <ligand>
        <name>Mn(2+)</name>
        <dbReference type="ChEBI" id="CHEBI:29035"/>
    </ligand>
</feature>
<dbReference type="InterPro" id="IPR000089">
    <property type="entry name" value="Biotin_lipoyl"/>
</dbReference>
<protein>
    <recommendedName>
        <fullName evidence="3 11">Pyruvate carboxylase</fullName>
        <ecNumber evidence="3 11">6.4.1.1</ecNumber>
    </recommendedName>
</protein>
<dbReference type="PANTHER" id="PTHR43778:SF2">
    <property type="entry name" value="PYRUVATE CARBOXYLASE, MITOCHONDRIAL"/>
    <property type="match status" value="1"/>
</dbReference>
<dbReference type="Gene3D" id="3.20.20.70">
    <property type="entry name" value="Aldolase class I"/>
    <property type="match status" value="1"/>
</dbReference>
<evidence type="ECO:0000256" key="14">
    <source>
        <dbReference type="PIRSR" id="PIRSR001594-3"/>
    </source>
</evidence>
<feature type="modified residue" description="N6-biotinyllysine" evidence="15">
    <location>
        <position position="1116"/>
    </location>
</feature>
<dbReference type="InterPro" id="IPR005482">
    <property type="entry name" value="Biotin_COase_C"/>
</dbReference>
<evidence type="ECO:0000256" key="7">
    <source>
        <dbReference type="ARBA" id="ARBA00022741"/>
    </source>
</evidence>
<organism evidence="20 21">
    <name type="scientific">Aquimarina algiphila</name>
    <dbReference type="NCBI Taxonomy" id="2047982"/>
    <lineage>
        <taxon>Bacteria</taxon>
        <taxon>Pseudomonadati</taxon>
        <taxon>Bacteroidota</taxon>
        <taxon>Flavobacteriia</taxon>
        <taxon>Flavobacteriales</taxon>
        <taxon>Flavobacteriaceae</taxon>
        <taxon>Aquimarina</taxon>
    </lineage>
</organism>
<dbReference type="InterPro" id="IPR003379">
    <property type="entry name" value="Carboxylase_cons_dom"/>
</dbReference>
<dbReference type="InterPro" id="IPR011053">
    <property type="entry name" value="Single_hybrid_motif"/>
</dbReference>
<reference evidence="20 21" key="1">
    <citation type="submission" date="2019-07" db="EMBL/GenBank/DDBJ databases">
        <title>The draft genome sequence of Aquimarina algiphila M91.</title>
        <authorList>
            <person name="Meng X."/>
        </authorList>
    </citation>
    <scope>NUCLEOTIDE SEQUENCE [LARGE SCALE GENOMIC DNA]</scope>
    <source>
        <strain evidence="20 21">M91</strain>
    </source>
</reference>
<dbReference type="Pfam" id="PF02785">
    <property type="entry name" value="Biotin_carb_C"/>
    <property type="match status" value="1"/>
</dbReference>
<dbReference type="SUPFAM" id="SSF52440">
    <property type="entry name" value="PreATP-grasp domain"/>
    <property type="match status" value="1"/>
</dbReference>
<dbReference type="SUPFAM" id="SSF56059">
    <property type="entry name" value="Glutathione synthetase ATP-binding domain-like"/>
    <property type="match status" value="1"/>
</dbReference>
<dbReference type="Pfam" id="PF02436">
    <property type="entry name" value="PYC_OADA"/>
    <property type="match status" value="1"/>
</dbReference>
<sequence length="1150" mass="129461">MQIKKVLVANRGEIAIRIFRACTEIGLQTVGIYTYEDRYSLHRYKADEAYQIGENHQPLKPYLNIEAIIKVAKHNNVDAIHPGYGFLSENADFAQRCLENDIIFIGPKVSVLRSLGDKITAKKVAIANDIPIIQSNKEDLIDIKIAIKEAKRIGFPVMLKAASGGGGRGMRVIRNEEELEKAYPESRREALNAFGDDTVFLEKFVENPKHIEIQIVADQYGNMVHLFERDCSVQRRYQKVIEYAPSFGVSEQIKQDLYEYALKICKAVDYNNIGTVEFLVDEDSSIYFIEVNPRVQVEHTVTEIVTGIDLIKAQVFIAGGYKLSDKQIKIESQESLKTTGFALQCRITTEDPENDFKPDYGTITTYRSASGFGIRLDAGSVYQGVTISPFFDSMLVKVSANSRTLDGACRKMRRALSEFRIRGVKTNMPFLDNILKHETFRKGQVTVNFIQNTKSLFAIRESRNRATKLANFLGDIIVNGNPDVKKIDPTKTFVTPAVPKFDETAGYAKGTKNILTELGPEKFATWLKNEKKVHFTDTTMRDAHQSLLATRMRTYDMVKVAEGFAKNHPEVFSMEVWGGATFDVCLRFLNENPWERLRTLRKAMPNLLLQMLIRGSNGVGYTAYPDNLIGKFVEQSWENGVDVFRIFDSLNWMKSIAPCIEHVRTRTQGLAEGSLCYTGDILDPNRTKYTLGYYIQLAKDIENAGAHILGIKDMAGLLKPYAAYELVSALKSEINIPIHLHTHDTSSVQSATYLKVIEAGVDVVDVALGGLSGLTAQPNFNAILEMMRFHERENIMDISKLNEYSNYWEAVREYYYVFESGLKAGTGEVYQHEIPGGQYSNLKPQAEALGLSDRFHEITKMYGEVNELFGDIVKVTPSSKVVGDMAQYLVSNNLTIEDVKERGETISFPQSVVSLFKGELGQPVGKFPKNLQKSILKDQQPFTNRPNAHLEPVDFEVEFKDFEKVFKKGMGRALDITDFLSYKLYPKVFTGAYNHHLKYGNVMNIPTKNFFYGMSPGEEIIIELDKGKILLIELISIGEPHEDGKVTIFFKVNGQTRNVEVQDNSIKVDKVTHVKVDKTDVKQIGAPLQGSLSSVLVKTGQEVKKNDPLFIIEAMKMETTITANENAIIKKIVLKSGTMVNADDLILVLK</sequence>
<accession>A0A554VBL1</accession>
<feature type="binding site" evidence="13">
    <location>
        <position position="876"/>
    </location>
    <ligand>
        <name>substrate</name>
    </ligand>
</feature>
<dbReference type="Pfam" id="PF00682">
    <property type="entry name" value="HMGL-like"/>
    <property type="match status" value="1"/>
</dbReference>
<evidence type="ECO:0000256" key="15">
    <source>
        <dbReference type="PIRSR" id="PIRSR001594-4"/>
    </source>
</evidence>
<evidence type="ECO:0000313" key="20">
    <source>
        <dbReference type="EMBL" id="TSE03968.1"/>
    </source>
</evidence>
<dbReference type="PROSITE" id="PS50975">
    <property type="entry name" value="ATP_GRASP"/>
    <property type="match status" value="1"/>
</dbReference>
<feature type="binding site" evidence="13">
    <location>
        <position position="118"/>
    </location>
    <ligand>
        <name>ATP</name>
        <dbReference type="ChEBI" id="CHEBI:30616"/>
    </ligand>
</feature>
<feature type="binding site" evidence="13">
    <location>
        <position position="614"/>
    </location>
    <ligand>
        <name>substrate</name>
    </ligand>
</feature>
<dbReference type="FunFam" id="3.30.1490.20:FF:000003">
    <property type="entry name" value="acetyl-CoA carboxylase isoform X1"/>
    <property type="match status" value="1"/>
</dbReference>
<dbReference type="SUPFAM" id="SSF51230">
    <property type="entry name" value="Single hybrid motif"/>
    <property type="match status" value="1"/>
</dbReference>
<feature type="binding site" evidence="14">
    <location>
        <position position="542"/>
    </location>
    <ligand>
        <name>Mn(2+)</name>
        <dbReference type="ChEBI" id="CHEBI:29035"/>
    </ligand>
</feature>
<evidence type="ECO:0000313" key="21">
    <source>
        <dbReference type="Proteomes" id="UP000318833"/>
    </source>
</evidence>
<comment type="pathway">
    <text evidence="2">Carbohydrate biosynthesis; gluconeogenesis.</text>
</comment>
<keyword evidence="5 11" id="KW-0436">Ligase</keyword>
<dbReference type="GO" id="GO:0005737">
    <property type="term" value="C:cytoplasm"/>
    <property type="evidence" value="ECO:0007669"/>
    <property type="project" value="TreeGrafter"/>
</dbReference>
<comment type="cofactor">
    <cofactor evidence="1 11">
        <name>biotin</name>
        <dbReference type="ChEBI" id="CHEBI:57586"/>
    </cofactor>
</comment>
<name>A0A554VBL1_9FLAO</name>
<evidence type="ECO:0000256" key="13">
    <source>
        <dbReference type="PIRSR" id="PIRSR001594-2"/>
    </source>
</evidence>
<dbReference type="GO" id="GO:0005524">
    <property type="term" value="F:ATP binding"/>
    <property type="evidence" value="ECO:0007669"/>
    <property type="project" value="UniProtKB-UniRule"/>
</dbReference>
<dbReference type="CDD" id="cd07937">
    <property type="entry name" value="DRE_TIM_PC_TC_5S"/>
    <property type="match status" value="1"/>
</dbReference>
<evidence type="ECO:0000256" key="12">
    <source>
        <dbReference type="PIRSR" id="PIRSR001594-1"/>
    </source>
</evidence>
<evidence type="ECO:0000256" key="6">
    <source>
        <dbReference type="ARBA" id="ARBA00022723"/>
    </source>
</evidence>
<dbReference type="AlphaFoldDB" id="A0A554VBL1"/>
<evidence type="ECO:0000259" key="18">
    <source>
        <dbReference type="PROSITE" id="PS50979"/>
    </source>
</evidence>
<dbReference type="PIRSF" id="PIRSF001594">
    <property type="entry name" value="Pyruv_carbox"/>
    <property type="match status" value="1"/>
</dbReference>
<dbReference type="PROSITE" id="PS00867">
    <property type="entry name" value="CPSASE_2"/>
    <property type="match status" value="1"/>
</dbReference>
<dbReference type="GO" id="GO:0004736">
    <property type="term" value="F:pyruvate carboxylase activity"/>
    <property type="evidence" value="ECO:0007669"/>
    <property type="project" value="UniProtKB-EC"/>
</dbReference>
<evidence type="ECO:0000256" key="9">
    <source>
        <dbReference type="ARBA" id="ARBA00023267"/>
    </source>
</evidence>
<evidence type="ECO:0000256" key="2">
    <source>
        <dbReference type="ARBA" id="ARBA00004742"/>
    </source>
</evidence>
<comment type="function">
    <text evidence="11">Catalyzes a 2-step reaction, involving the ATP-dependent carboxylation of the covalently attached biotin in the first step and the transfer of the carboxyl group to pyruvate in the second.</text>
</comment>
<dbReference type="FunFam" id="2.40.50.100:FF:000003">
    <property type="entry name" value="Acetyl-CoA carboxylase biotin carboxyl carrier protein"/>
    <property type="match status" value="1"/>
</dbReference>
<gene>
    <name evidence="20" type="ORF">FOF46_27895</name>
</gene>
<dbReference type="InterPro" id="IPR005479">
    <property type="entry name" value="CPAse_ATP-bd"/>
</dbReference>
<dbReference type="Proteomes" id="UP000318833">
    <property type="component" value="Unassembled WGS sequence"/>
</dbReference>
<dbReference type="PANTHER" id="PTHR43778">
    <property type="entry name" value="PYRUVATE CARBOXYLASE"/>
    <property type="match status" value="1"/>
</dbReference>
<dbReference type="PROSITE" id="PS00866">
    <property type="entry name" value="CPSASE_1"/>
    <property type="match status" value="1"/>
</dbReference>
<dbReference type="PROSITE" id="PS50968">
    <property type="entry name" value="BIOTINYL_LIPOYL"/>
    <property type="match status" value="1"/>
</dbReference>
<comment type="catalytic activity">
    <reaction evidence="11">
        <text>hydrogencarbonate + pyruvate + ATP = oxaloacetate + ADP + phosphate + H(+)</text>
        <dbReference type="Rhea" id="RHEA:20844"/>
        <dbReference type="ChEBI" id="CHEBI:15361"/>
        <dbReference type="ChEBI" id="CHEBI:15378"/>
        <dbReference type="ChEBI" id="CHEBI:16452"/>
        <dbReference type="ChEBI" id="CHEBI:17544"/>
        <dbReference type="ChEBI" id="CHEBI:30616"/>
        <dbReference type="ChEBI" id="CHEBI:43474"/>
        <dbReference type="ChEBI" id="CHEBI:456216"/>
        <dbReference type="EC" id="6.4.1.1"/>
    </reaction>
</comment>
<dbReference type="NCBIfam" id="TIGR01235">
    <property type="entry name" value="pyruv_carbox"/>
    <property type="match status" value="1"/>
</dbReference>
<evidence type="ECO:0000259" key="17">
    <source>
        <dbReference type="PROSITE" id="PS50975"/>
    </source>
</evidence>
<dbReference type="SUPFAM" id="SSF51246">
    <property type="entry name" value="Rudiment single hybrid motif"/>
    <property type="match status" value="1"/>
</dbReference>
<keyword evidence="4" id="KW-0312">Gluconeogenesis</keyword>
<feature type="domain" description="Pyruvate carboxyltransferase" evidence="19">
    <location>
        <begin position="533"/>
        <end position="802"/>
    </location>
</feature>
<keyword evidence="21" id="KW-1185">Reference proteome</keyword>
<dbReference type="GO" id="GO:0046872">
    <property type="term" value="F:metal ion binding"/>
    <property type="evidence" value="ECO:0007669"/>
    <property type="project" value="UniProtKB-KW"/>
</dbReference>
<keyword evidence="10" id="KW-0511">Multifunctional enzyme</keyword>
<evidence type="ECO:0000256" key="10">
    <source>
        <dbReference type="ARBA" id="ARBA00023268"/>
    </source>
</evidence>
<evidence type="ECO:0000259" key="19">
    <source>
        <dbReference type="PROSITE" id="PS50991"/>
    </source>
</evidence>
<proteinExistence type="predicted"/>
<keyword evidence="7 11" id="KW-0547">Nucleotide-binding</keyword>
<dbReference type="EMBL" id="VLNR01000093">
    <property type="protein sequence ID" value="TSE03968.1"/>
    <property type="molecule type" value="Genomic_DNA"/>
</dbReference>
<dbReference type="CDD" id="cd06850">
    <property type="entry name" value="biotinyl_domain"/>
    <property type="match status" value="1"/>
</dbReference>
<comment type="caution">
    <text evidence="20">The sequence shown here is derived from an EMBL/GenBank/DDBJ whole genome shotgun (WGS) entry which is preliminary data.</text>
</comment>
<evidence type="ECO:0000259" key="16">
    <source>
        <dbReference type="PROSITE" id="PS50968"/>
    </source>
</evidence>
<keyword evidence="6 14" id="KW-0479">Metal-binding</keyword>
<dbReference type="SUPFAM" id="SSF89000">
    <property type="entry name" value="post-HMGL domain-like"/>
    <property type="match status" value="1"/>
</dbReference>
<feature type="binding site" evidence="14">
    <location>
        <position position="741"/>
    </location>
    <ligand>
        <name>Mn(2+)</name>
        <dbReference type="ChEBI" id="CHEBI:29035"/>
    </ligand>
</feature>
<dbReference type="UniPathway" id="UPA00138"/>
<feature type="domain" description="Biotin carboxylation" evidence="18">
    <location>
        <begin position="2"/>
        <end position="455"/>
    </location>
</feature>
<feature type="modified residue" description="N6-carboxylysine" evidence="15">
    <location>
        <position position="712"/>
    </location>
</feature>
<dbReference type="FunFam" id="3.20.20.70:FF:000033">
    <property type="entry name" value="Pyruvate carboxylase"/>
    <property type="match status" value="1"/>
</dbReference>
<dbReference type="InterPro" id="IPR011764">
    <property type="entry name" value="Biotin_carboxylation_dom"/>
</dbReference>
<keyword evidence="8 11" id="KW-0067">ATP-binding</keyword>
<dbReference type="NCBIfam" id="NF009554">
    <property type="entry name" value="PRK12999.1"/>
    <property type="match status" value="1"/>
</dbReference>
<dbReference type="OrthoDB" id="9807469at2"/>
<dbReference type="PROSITE" id="PS50979">
    <property type="entry name" value="BC"/>
    <property type="match status" value="1"/>
</dbReference>
<dbReference type="InterPro" id="IPR016185">
    <property type="entry name" value="PreATP-grasp_dom_sf"/>
</dbReference>
<feature type="domain" description="Lipoyl-binding" evidence="16">
    <location>
        <begin position="1073"/>
        <end position="1150"/>
    </location>
</feature>
<dbReference type="InterPro" id="IPR005481">
    <property type="entry name" value="BC-like_N"/>
</dbReference>
<dbReference type="Pfam" id="PF00364">
    <property type="entry name" value="Biotin_lipoyl"/>
    <property type="match status" value="1"/>
</dbReference>
<feature type="active site" evidence="12">
    <location>
        <position position="294"/>
    </location>
</feature>
<dbReference type="InterPro" id="IPR001882">
    <property type="entry name" value="Biotin_BS"/>
</dbReference>
<dbReference type="Pfam" id="PF02786">
    <property type="entry name" value="CPSase_L_D2"/>
    <property type="match status" value="1"/>
</dbReference>
<dbReference type="Gene3D" id="3.30.470.20">
    <property type="entry name" value="ATP-grasp fold, B domain"/>
    <property type="match status" value="1"/>
</dbReference>
<dbReference type="Gene3D" id="2.40.50.100">
    <property type="match status" value="1"/>
</dbReference>
<dbReference type="InterPro" id="IPR013785">
    <property type="entry name" value="Aldolase_TIM"/>
</dbReference>
<evidence type="ECO:0000256" key="11">
    <source>
        <dbReference type="PIRNR" id="PIRNR001594"/>
    </source>
</evidence>
<dbReference type="Pfam" id="PF00289">
    <property type="entry name" value="Biotin_carb_N"/>
    <property type="match status" value="1"/>
</dbReference>
<dbReference type="InterPro" id="IPR011054">
    <property type="entry name" value="Rudment_hybrid_motif"/>
</dbReference>
<evidence type="ECO:0000256" key="8">
    <source>
        <dbReference type="ARBA" id="ARBA00022840"/>
    </source>
</evidence>
<feature type="domain" description="ATP-grasp" evidence="17">
    <location>
        <begin position="118"/>
        <end position="319"/>
    </location>
</feature>
<dbReference type="GO" id="GO:0006094">
    <property type="term" value="P:gluconeogenesis"/>
    <property type="evidence" value="ECO:0007669"/>
    <property type="project" value="UniProtKB-UniPathway"/>
</dbReference>
<dbReference type="SUPFAM" id="SSF51569">
    <property type="entry name" value="Aldolase"/>
    <property type="match status" value="1"/>
</dbReference>
<dbReference type="NCBIfam" id="NF006761">
    <property type="entry name" value="PRK09282.1"/>
    <property type="match status" value="1"/>
</dbReference>
<evidence type="ECO:0000256" key="4">
    <source>
        <dbReference type="ARBA" id="ARBA00022432"/>
    </source>
</evidence>
<evidence type="ECO:0000256" key="5">
    <source>
        <dbReference type="ARBA" id="ARBA00022598"/>
    </source>
</evidence>
<keyword evidence="20" id="KW-0670">Pyruvate</keyword>
<dbReference type="SMART" id="SM00878">
    <property type="entry name" value="Biotin_carb_C"/>
    <property type="match status" value="1"/>
</dbReference>
<dbReference type="PROSITE" id="PS50991">
    <property type="entry name" value="PYR_CT"/>
    <property type="match status" value="1"/>
</dbReference>
<evidence type="ECO:0000256" key="3">
    <source>
        <dbReference type="ARBA" id="ARBA00013057"/>
    </source>
</evidence>
<dbReference type="EC" id="6.4.1.1" evidence="3 11"/>
<dbReference type="FunFam" id="3.40.50.20:FF:000010">
    <property type="entry name" value="Propionyl-CoA carboxylase subunit alpha"/>
    <property type="match status" value="1"/>
</dbReference>
<feature type="binding site" evidence="14">
    <location>
        <position position="743"/>
    </location>
    <ligand>
        <name>Mn(2+)</name>
        <dbReference type="ChEBI" id="CHEBI:29035"/>
    </ligand>
</feature>